<accession>A0A2T6ATG6</accession>
<dbReference type="PANTHER" id="PTHR30193:SF37">
    <property type="entry name" value="INNER MEMBRANE ABC TRANSPORTER PERMEASE PROTEIN YCJO"/>
    <property type="match status" value="1"/>
</dbReference>
<evidence type="ECO:0000256" key="4">
    <source>
        <dbReference type="ARBA" id="ARBA00022692"/>
    </source>
</evidence>
<sequence>MYAKQRSEWLQQIVFLGPGLFFFTLIVVIPFCLGMVYSLSDWDGISSQVNWVGLDNFKRVFEDQRFLYSFWFTLKYTVIAVILMNMLGFLLAFLLTRVIPWKNAFRTVFFIPHIIGGLMLGFIWQFIFTKGFATLGELTNFSLFNLPWLGTTNTAFWGIVIVTVWQMAGYLMIIYIAGIINIPTEIMEAAEIDGVNVWQKLRYVIVPLVMPSITICYFLSISSCFKIFDINLSLTNGGPFGSTETLALNIYNEAFSNYRYGLGTAKALLFFVIVGTVTLVQVWYTKRKEVEA</sequence>
<dbReference type="InterPro" id="IPR035906">
    <property type="entry name" value="MetI-like_sf"/>
</dbReference>
<feature type="transmembrane region" description="Helical" evidence="7">
    <location>
        <begin position="155"/>
        <end position="182"/>
    </location>
</feature>
<feature type="transmembrane region" description="Helical" evidence="7">
    <location>
        <begin position="203"/>
        <end position="228"/>
    </location>
</feature>
<proteinExistence type="inferred from homology"/>
<evidence type="ECO:0000313" key="10">
    <source>
        <dbReference type="Proteomes" id="UP000244240"/>
    </source>
</evidence>
<dbReference type="InterPro" id="IPR000515">
    <property type="entry name" value="MetI-like"/>
</dbReference>
<keyword evidence="5 7" id="KW-1133">Transmembrane helix</keyword>
<evidence type="ECO:0000259" key="8">
    <source>
        <dbReference type="PROSITE" id="PS50928"/>
    </source>
</evidence>
<keyword evidence="3" id="KW-1003">Cell membrane</keyword>
<reference evidence="9 10" key="1">
    <citation type="submission" date="2018-04" db="EMBL/GenBank/DDBJ databases">
        <title>Genomic Encyclopedia of Archaeal and Bacterial Type Strains, Phase II (KMG-II): from individual species to whole genera.</title>
        <authorList>
            <person name="Goeker M."/>
        </authorList>
    </citation>
    <scope>NUCLEOTIDE SEQUENCE [LARGE SCALE GENOMIC DNA]</scope>
    <source>
        <strain evidence="9 10">DSM 45787</strain>
    </source>
</reference>
<name>A0A2T6ATG6_9BACL</name>
<dbReference type="EMBL" id="QBKR01000054">
    <property type="protein sequence ID" value="PTX47115.1"/>
    <property type="molecule type" value="Genomic_DNA"/>
</dbReference>
<keyword evidence="2 7" id="KW-0813">Transport</keyword>
<keyword evidence="6 7" id="KW-0472">Membrane</keyword>
<feature type="transmembrane region" description="Helical" evidence="7">
    <location>
        <begin position="107"/>
        <end position="127"/>
    </location>
</feature>
<dbReference type="Proteomes" id="UP000244240">
    <property type="component" value="Unassembled WGS sequence"/>
</dbReference>
<comment type="subcellular location">
    <subcellularLocation>
        <location evidence="1 7">Cell membrane</location>
        <topology evidence="1 7">Multi-pass membrane protein</topology>
    </subcellularLocation>
</comment>
<evidence type="ECO:0000256" key="5">
    <source>
        <dbReference type="ARBA" id="ARBA00022989"/>
    </source>
</evidence>
<evidence type="ECO:0000256" key="6">
    <source>
        <dbReference type="ARBA" id="ARBA00023136"/>
    </source>
</evidence>
<organism evidence="9 10">
    <name type="scientific">Melghirimyces profundicolus</name>
    <dbReference type="NCBI Taxonomy" id="1242148"/>
    <lineage>
        <taxon>Bacteria</taxon>
        <taxon>Bacillati</taxon>
        <taxon>Bacillota</taxon>
        <taxon>Bacilli</taxon>
        <taxon>Bacillales</taxon>
        <taxon>Thermoactinomycetaceae</taxon>
        <taxon>Melghirimyces</taxon>
    </lineage>
</organism>
<dbReference type="OrthoDB" id="9786413at2"/>
<dbReference type="Gene3D" id="1.10.3720.10">
    <property type="entry name" value="MetI-like"/>
    <property type="match status" value="1"/>
</dbReference>
<protein>
    <submittedName>
        <fullName evidence="9">Carbohydrate ABC transporter membrane protein 1 (CUT1 family)</fullName>
    </submittedName>
</protein>
<dbReference type="CDD" id="cd06261">
    <property type="entry name" value="TM_PBP2"/>
    <property type="match status" value="1"/>
</dbReference>
<dbReference type="GO" id="GO:0005886">
    <property type="term" value="C:plasma membrane"/>
    <property type="evidence" value="ECO:0007669"/>
    <property type="project" value="UniProtKB-SubCell"/>
</dbReference>
<keyword evidence="4 7" id="KW-0812">Transmembrane</keyword>
<dbReference type="PANTHER" id="PTHR30193">
    <property type="entry name" value="ABC TRANSPORTER PERMEASE PROTEIN"/>
    <property type="match status" value="1"/>
</dbReference>
<evidence type="ECO:0000256" key="7">
    <source>
        <dbReference type="RuleBase" id="RU363032"/>
    </source>
</evidence>
<keyword evidence="10" id="KW-1185">Reference proteome</keyword>
<feature type="transmembrane region" description="Helical" evidence="7">
    <location>
        <begin position="12"/>
        <end position="37"/>
    </location>
</feature>
<dbReference type="SUPFAM" id="SSF161098">
    <property type="entry name" value="MetI-like"/>
    <property type="match status" value="1"/>
</dbReference>
<evidence type="ECO:0000313" key="9">
    <source>
        <dbReference type="EMBL" id="PTX47115.1"/>
    </source>
</evidence>
<dbReference type="GO" id="GO:0055085">
    <property type="term" value="P:transmembrane transport"/>
    <property type="evidence" value="ECO:0007669"/>
    <property type="project" value="InterPro"/>
</dbReference>
<dbReference type="Pfam" id="PF00528">
    <property type="entry name" value="BPD_transp_1"/>
    <property type="match status" value="1"/>
</dbReference>
<evidence type="ECO:0000256" key="1">
    <source>
        <dbReference type="ARBA" id="ARBA00004651"/>
    </source>
</evidence>
<dbReference type="PROSITE" id="PS50928">
    <property type="entry name" value="ABC_TM1"/>
    <property type="match status" value="1"/>
</dbReference>
<feature type="transmembrane region" description="Helical" evidence="7">
    <location>
        <begin position="76"/>
        <end position="95"/>
    </location>
</feature>
<evidence type="ECO:0000256" key="3">
    <source>
        <dbReference type="ARBA" id="ARBA00022475"/>
    </source>
</evidence>
<feature type="transmembrane region" description="Helical" evidence="7">
    <location>
        <begin position="267"/>
        <end position="284"/>
    </location>
</feature>
<dbReference type="InterPro" id="IPR051393">
    <property type="entry name" value="ABC_transporter_permease"/>
</dbReference>
<comment type="similarity">
    <text evidence="7">Belongs to the binding-protein-dependent transport system permease family.</text>
</comment>
<comment type="caution">
    <text evidence="9">The sequence shown here is derived from an EMBL/GenBank/DDBJ whole genome shotgun (WGS) entry which is preliminary data.</text>
</comment>
<evidence type="ECO:0000256" key="2">
    <source>
        <dbReference type="ARBA" id="ARBA00022448"/>
    </source>
</evidence>
<dbReference type="RefSeq" id="WP_108026861.1">
    <property type="nucleotide sequence ID" value="NZ_QBKR01000054.1"/>
</dbReference>
<feature type="domain" description="ABC transmembrane type-1" evidence="8">
    <location>
        <begin position="70"/>
        <end position="281"/>
    </location>
</feature>
<gene>
    <name evidence="9" type="ORF">C8P63_1543</name>
</gene>
<dbReference type="AlphaFoldDB" id="A0A2T6ATG6"/>